<dbReference type="RefSeq" id="WP_368392873.1">
    <property type="nucleotide sequence ID" value="NZ_JBFRYC010000014.1"/>
</dbReference>
<gene>
    <name evidence="3" type="ORF">AB4874_17005</name>
</gene>
<organism evidence="3 4">
    <name type="scientific">Thioclava arctica</name>
    <dbReference type="NCBI Taxonomy" id="3238301"/>
    <lineage>
        <taxon>Bacteria</taxon>
        <taxon>Pseudomonadati</taxon>
        <taxon>Pseudomonadota</taxon>
        <taxon>Alphaproteobacteria</taxon>
        <taxon>Rhodobacterales</taxon>
        <taxon>Paracoccaceae</taxon>
        <taxon>Thioclava</taxon>
    </lineage>
</organism>
<evidence type="ECO:0000313" key="4">
    <source>
        <dbReference type="Proteomes" id="UP001557465"/>
    </source>
</evidence>
<dbReference type="InterPro" id="IPR050246">
    <property type="entry name" value="Class_II_FBP_aldolase"/>
</dbReference>
<sequence>MQISDHMKDAVEKGYALAAFNAPSFDAMSAIAKAAKVQDKPVIIQTSARLVKQHTADAVGQWFRTAKKIWGAQCYLHLDHCVDLALISDCIDAGWDMVMFDGSHFEIGKNIDLSQQVSAMAHRKGVAVEGEIGCIGGEEDGLSADANYANPDETARLVAEGGLDCIAVGFGNVHGDYETKANLRWDIYEAAYDVTGLPLVLHGGSGLTDAEFARAIRAKSAKVNISTDLKKAYVQALESAEMKGKILSAPSAVHDAIFESCFDVAGTYINKFNPTEGTL</sequence>
<reference evidence="3 4" key="1">
    <citation type="journal article" date="2011" name="Int. J. Syst. Evol. Microbiol.">
        <title>Zhongshania antarctica gen. nov., sp. nov. and Zhongshania guokunii sp. nov., gammaproteobacteria respectively isolated from coastal attached (fast) ice and surface seawater of the Antarctic.</title>
        <authorList>
            <person name="Li H.J."/>
            <person name="Zhang X.Y."/>
            <person name="Chen C.X."/>
            <person name="Zhang Y.J."/>
            <person name="Gao Z.M."/>
            <person name="Yu Y."/>
            <person name="Chen X.L."/>
            <person name="Chen B."/>
            <person name="Zhang Y.Z."/>
        </authorList>
    </citation>
    <scope>NUCLEOTIDE SEQUENCE [LARGE SCALE GENOMIC DNA]</scope>
    <source>
        <strain evidence="3 4">15-R06ZXC-3</strain>
    </source>
</reference>
<dbReference type="GO" id="GO:0004332">
    <property type="term" value="F:fructose-bisphosphate aldolase activity"/>
    <property type="evidence" value="ECO:0007669"/>
    <property type="project" value="UniProtKB-EC"/>
</dbReference>
<proteinExistence type="predicted"/>
<dbReference type="SUPFAM" id="SSF51569">
    <property type="entry name" value="Aldolase"/>
    <property type="match status" value="1"/>
</dbReference>
<accession>A0ABV3TQP5</accession>
<dbReference type="Proteomes" id="UP001557465">
    <property type="component" value="Unassembled WGS sequence"/>
</dbReference>
<evidence type="ECO:0000313" key="3">
    <source>
        <dbReference type="EMBL" id="MEX1663313.1"/>
    </source>
</evidence>
<evidence type="ECO:0000256" key="1">
    <source>
        <dbReference type="ARBA" id="ARBA00005215"/>
    </source>
</evidence>
<comment type="pathway">
    <text evidence="1">Carbohydrate biosynthesis; Calvin cycle.</text>
</comment>
<dbReference type="PANTHER" id="PTHR30304">
    <property type="entry name" value="D-TAGATOSE-1,6-BISPHOSPHATE ALDOLASE"/>
    <property type="match status" value="1"/>
</dbReference>
<dbReference type="EMBL" id="JBFRYC010000014">
    <property type="protein sequence ID" value="MEX1663313.1"/>
    <property type="molecule type" value="Genomic_DNA"/>
</dbReference>
<dbReference type="PIRSF" id="PIRSF001359">
    <property type="entry name" value="F_bP_aldolase_II"/>
    <property type="match status" value="1"/>
</dbReference>
<dbReference type="Gene3D" id="3.20.20.70">
    <property type="entry name" value="Aldolase class I"/>
    <property type="match status" value="1"/>
</dbReference>
<keyword evidence="3" id="KW-0456">Lyase</keyword>
<dbReference type="Pfam" id="PF01116">
    <property type="entry name" value="F_bP_aldolase"/>
    <property type="match status" value="1"/>
</dbReference>
<keyword evidence="4" id="KW-1185">Reference proteome</keyword>
<keyword evidence="2" id="KW-0113">Calvin cycle</keyword>
<comment type="caution">
    <text evidence="3">The sequence shown here is derived from an EMBL/GenBank/DDBJ whole genome shotgun (WGS) entry which is preliminary data.</text>
</comment>
<dbReference type="InterPro" id="IPR000771">
    <property type="entry name" value="FBA_II"/>
</dbReference>
<dbReference type="PANTHER" id="PTHR30304:SF0">
    <property type="entry name" value="D-TAGATOSE-1,6-BISPHOSPHATE ALDOLASE SUBUNIT GATY-RELATED"/>
    <property type="match status" value="1"/>
</dbReference>
<dbReference type="EC" id="4.1.2.13" evidence="3"/>
<dbReference type="PROSITE" id="PS00806">
    <property type="entry name" value="ALDOLASE_CLASS_II_2"/>
    <property type="match status" value="1"/>
</dbReference>
<dbReference type="InterPro" id="IPR013785">
    <property type="entry name" value="Aldolase_TIM"/>
</dbReference>
<name>A0ABV3TQP5_9RHOB</name>
<evidence type="ECO:0000256" key="2">
    <source>
        <dbReference type="ARBA" id="ARBA00022567"/>
    </source>
</evidence>
<protein>
    <submittedName>
        <fullName evidence="3">Class II fructose-bisphosphate aldolase</fullName>
        <ecNumber evidence="3">4.1.2.13</ecNumber>
    </submittedName>
</protein>